<organism evidence="1">
    <name type="scientific">viral metagenome</name>
    <dbReference type="NCBI Taxonomy" id="1070528"/>
    <lineage>
        <taxon>unclassified sequences</taxon>
        <taxon>metagenomes</taxon>
        <taxon>organismal metagenomes</taxon>
    </lineage>
</organism>
<sequence>MVWPGQYVVAPTDCIFERLSNPYASDPRWHGLKLIANPYEVFIWYIVPYWFRRREHVRAGEQIGIAQDIVEKYGFPMTPHIHWGVKEDGVWIDPMGLIRDDP</sequence>
<dbReference type="Gene3D" id="2.70.70.10">
    <property type="entry name" value="Glucose Permease (Domain IIA)"/>
    <property type="match status" value="1"/>
</dbReference>
<name>A0A6M3LEA1_9ZZZZ</name>
<reference evidence="1" key="1">
    <citation type="submission" date="2020-03" db="EMBL/GenBank/DDBJ databases">
        <title>The deep terrestrial virosphere.</title>
        <authorList>
            <person name="Holmfeldt K."/>
            <person name="Nilsson E."/>
            <person name="Simone D."/>
            <person name="Lopez-Fernandez M."/>
            <person name="Wu X."/>
            <person name="de Brujin I."/>
            <person name="Lundin D."/>
            <person name="Andersson A."/>
            <person name="Bertilsson S."/>
            <person name="Dopson M."/>
        </authorList>
    </citation>
    <scope>NUCLEOTIDE SEQUENCE</scope>
    <source>
        <strain evidence="1">MM415B04499</strain>
    </source>
</reference>
<dbReference type="AlphaFoldDB" id="A0A6M3LEA1"/>
<dbReference type="EMBL" id="MT143091">
    <property type="protein sequence ID" value="QJA92723.1"/>
    <property type="molecule type" value="Genomic_DNA"/>
</dbReference>
<protein>
    <recommendedName>
        <fullName evidence="2">Peptidase</fullName>
    </recommendedName>
</protein>
<dbReference type="InterPro" id="IPR011055">
    <property type="entry name" value="Dup_hybrid_motif"/>
</dbReference>
<evidence type="ECO:0008006" key="2">
    <source>
        <dbReference type="Google" id="ProtNLM"/>
    </source>
</evidence>
<accession>A0A6M3LEA1</accession>
<gene>
    <name evidence="1" type="ORF">MM415B04499_0005</name>
</gene>
<proteinExistence type="predicted"/>
<evidence type="ECO:0000313" key="1">
    <source>
        <dbReference type="EMBL" id="QJA92723.1"/>
    </source>
</evidence>